<evidence type="ECO:0000256" key="1">
    <source>
        <dbReference type="ARBA" id="ARBA00009369"/>
    </source>
</evidence>
<accession>A0ABV0EGU4</accession>
<comment type="similarity">
    <text evidence="1 5">Belongs to the MreC family.</text>
</comment>
<dbReference type="InterPro" id="IPR042175">
    <property type="entry name" value="Cell/Rod_MreC_2"/>
</dbReference>
<evidence type="ECO:0000256" key="5">
    <source>
        <dbReference type="PIRNR" id="PIRNR038471"/>
    </source>
</evidence>
<evidence type="ECO:0000256" key="4">
    <source>
        <dbReference type="ARBA" id="ARBA00032089"/>
    </source>
</evidence>
<name>A0ABV0EGU4_9BURK</name>
<evidence type="ECO:0000256" key="2">
    <source>
        <dbReference type="ARBA" id="ARBA00013855"/>
    </source>
</evidence>
<dbReference type="InterPro" id="IPR007221">
    <property type="entry name" value="MreC"/>
</dbReference>
<evidence type="ECO:0000256" key="3">
    <source>
        <dbReference type="ARBA" id="ARBA00022960"/>
    </source>
</evidence>
<dbReference type="PANTHER" id="PTHR34138">
    <property type="entry name" value="CELL SHAPE-DETERMINING PROTEIN MREC"/>
    <property type="match status" value="1"/>
</dbReference>
<evidence type="ECO:0000313" key="8">
    <source>
        <dbReference type="Proteomes" id="UP001482231"/>
    </source>
</evidence>
<dbReference type="PIRSF" id="PIRSF038471">
    <property type="entry name" value="MreC"/>
    <property type="match status" value="1"/>
</dbReference>
<dbReference type="Pfam" id="PF04085">
    <property type="entry name" value="MreC"/>
    <property type="match status" value="1"/>
</dbReference>
<dbReference type="Gene3D" id="2.40.10.350">
    <property type="entry name" value="Rod shape-determining protein MreC, domain 2"/>
    <property type="match status" value="1"/>
</dbReference>
<reference evidence="7 8" key="1">
    <citation type="submission" date="2024-02" db="EMBL/GenBank/DDBJ databases">
        <title>New thermophilic sulfur-oxidizing bacteria from a hot springs of the Uzon caldera (Kamchatka, Russia).</title>
        <authorList>
            <person name="Dukat A.M."/>
            <person name="Elcheninov A.G."/>
            <person name="Frolov E.N."/>
        </authorList>
    </citation>
    <scope>NUCLEOTIDE SEQUENCE [LARGE SCALE GENOMIC DNA]</scope>
    <source>
        <strain evidence="7 8">AK1</strain>
    </source>
</reference>
<dbReference type="InterPro" id="IPR042177">
    <property type="entry name" value="Cell/Rod_1"/>
</dbReference>
<dbReference type="NCBIfam" id="TIGR00219">
    <property type="entry name" value="mreC"/>
    <property type="match status" value="1"/>
</dbReference>
<dbReference type="PANTHER" id="PTHR34138:SF1">
    <property type="entry name" value="CELL SHAPE-DETERMINING PROTEIN MREC"/>
    <property type="match status" value="1"/>
</dbReference>
<keyword evidence="3 5" id="KW-0133">Cell shape</keyword>
<evidence type="ECO:0000259" key="6">
    <source>
        <dbReference type="Pfam" id="PF04085"/>
    </source>
</evidence>
<feature type="domain" description="Rod shape-determining protein MreC beta-barrel core" evidence="6">
    <location>
        <begin position="129"/>
        <end position="274"/>
    </location>
</feature>
<comment type="function">
    <text evidence="5">Involved in formation and maintenance of cell shape.</text>
</comment>
<dbReference type="Proteomes" id="UP001482231">
    <property type="component" value="Unassembled WGS sequence"/>
</dbReference>
<protein>
    <recommendedName>
        <fullName evidence="2 5">Cell shape-determining protein MreC</fullName>
    </recommendedName>
    <alternativeName>
        <fullName evidence="4 5">Cell shape protein MreC</fullName>
    </alternativeName>
</protein>
<keyword evidence="8" id="KW-1185">Reference proteome</keyword>
<gene>
    <name evidence="7" type="primary">mreC</name>
    <name evidence="7" type="ORF">V6E02_05175</name>
</gene>
<evidence type="ECO:0000313" key="7">
    <source>
        <dbReference type="EMBL" id="MEO1766597.1"/>
    </source>
</evidence>
<comment type="caution">
    <text evidence="7">The sequence shown here is derived from an EMBL/GenBank/DDBJ whole genome shotgun (WGS) entry which is preliminary data.</text>
</comment>
<organism evidence="7 8">
    <name type="scientific">Thiobacter aerophilum</name>
    <dbReference type="NCBI Taxonomy" id="3121275"/>
    <lineage>
        <taxon>Bacteria</taxon>
        <taxon>Pseudomonadati</taxon>
        <taxon>Pseudomonadota</taxon>
        <taxon>Betaproteobacteria</taxon>
        <taxon>Burkholderiales</taxon>
        <taxon>Thiobacteraceae</taxon>
        <taxon>Thiobacter</taxon>
    </lineage>
</organism>
<dbReference type="RefSeq" id="WP_347307707.1">
    <property type="nucleotide sequence ID" value="NZ_JBAJEX010000003.1"/>
</dbReference>
<proteinExistence type="inferred from homology"/>
<dbReference type="EMBL" id="JBAJEX010000003">
    <property type="protein sequence ID" value="MEO1766597.1"/>
    <property type="molecule type" value="Genomic_DNA"/>
</dbReference>
<sequence>MTDTTPPPFFKTGLKPATRFAIFALSSVILMLADARFGYLDPLRQVLAVIVNPLQHAVNAPVRLAGQVGAFFVTQGRLRLENDELKEARLRLSGQLMEFQALQAENAHLRALFKARERYGTRVTLAEILYSERDPFARKIIIDRGSLHHVVPGQVVVDEVGVVGQVTRVYPGVSEVTLITDKNQAVPVQNLRNGLRAVVFGSGQDGSLTVPFMPIHADLQPGDQLVTSGLDGIYPPGLPVATVLRVERNAAYPFARITCLPVAGVDRHRQVLVLASLAPAPPPRPQPVEVSRGKR</sequence>
<dbReference type="Gene3D" id="2.40.10.340">
    <property type="entry name" value="Rod shape-determining protein MreC, domain 1"/>
    <property type="match status" value="1"/>
</dbReference>
<dbReference type="InterPro" id="IPR055342">
    <property type="entry name" value="MreC_beta-barrel_core"/>
</dbReference>